<dbReference type="InterPro" id="IPR003195">
    <property type="entry name" value="TFIID_TAF13"/>
</dbReference>
<keyword evidence="4" id="KW-0539">Nucleus</keyword>
<dbReference type="GO" id="GO:0005669">
    <property type="term" value="C:transcription factor TFIID complex"/>
    <property type="evidence" value="ECO:0007669"/>
    <property type="project" value="TreeGrafter"/>
</dbReference>
<comment type="similarity">
    <text evidence="5">Belongs to the TAF13 family.</text>
</comment>
<evidence type="ECO:0000256" key="1">
    <source>
        <dbReference type="ARBA" id="ARBA00004123"/>
    </source>
</evidence>
<evidence type="ECO:0000256" key="3">
    <source>
        <dbReference type="ARBA" id="ARBA00023163"/>
    </source>
</evidence>
<evidence type="ECO:0000256" key="6">
    <source>
        <dbReference type="ARBA" id="ARBA00040136"/>
    </source>
</evidence>
<reference evidence="8" key="1">
    <citation type="submission" date="2016-04" db="EMBL/GenBank/DDBJ databases">
        <authorList>
            <person name="Nguyen H.D."/>
            <person name="Samba Siva P."/>
            <person name="Cullis J."/>
            <person name="Levesque C.A."/>
            <person name="Hambleton S."/>
        </authorList>
    </citation>
    <scope>NUCLEOTIDE SEQUENCE</scope>
    <source>
        <strain evidence="8">DAOMC 236422</strain>
    </source>
</reference>
<comment type="caution">
    <text evidence="8">The sequence shown here is derived from an EMBL/GenBank/DDBJ whole genome shotgun (WGS) entry which is preliminary data.</text>
</comment>
<dbReference type="Gene3D" id="1.10.20.10">
    <property type="entry name" value="Histone, subunit A"/>
    <property type="match status" value="1"/>
</dbReference>
<comment type="subcellular location">
    <subcellularLocation>
        <location evidence="1">Nucleus</location>
    </subcellularLocation>
</comment>
<dbReference type="EMBL" id="LWDG02000370">
    <property type="protein sequence ID" value="KAE8266173.1"/>
    <property type="molecule type" value="Genomic_DNA"/>
</dbReference>
<evidence type="ECO:0000256" key="2">
    <source>
        <dbReference type="ARBA" id="ARBA00023015"/>
    </source>
</evidence>
<keyword evidence="3" id="KW-0804">Transcription</keyword>
<evidence type="ECO:0000313" key="8">
    <source>
        <dbReference type="EMBL" id="KAE8266173.1"/>
    </source>
</evidence>
<sequence>MAPSNAHAARYPRAQFTTNNANDPSSSSRDRDRTGGGGGYNAGSRGADRGTDEPETKRGRKAFNHRGMFAKDVRALLWAYGDAPEADPATVDLLEDLTVDFLTDLCHRSRPSPHSLPQGPGMRALVPLTDFSTGTTDLHPAAISALSSSSTPTLPPTASSSSQAYIPLPAHTAGHPFYTRARIKVDDVKHALRKDGKKFGRVEELMYLDKVIRDAKRQIDVGVGAVLASGAAAGGSGGGPS</sequence>
<accession>A0A8X7T2X2</accession>
<evidence type="ECO:0000256" key="4">
    <source>
        <dbReference type="ARBA" id="ARBA00023242"/>
    </source>
</evidence>
<dbReference type="AlphaFoldDB" id="A0A8X7T2X2"/>
<feature type="compositionally biased region" description="Basic and acidic residues" evidence="7">
    <location>
        <begin position="46"/>
        <end position="57"/>
    </location>
</feature>
<reference evidence="8" key="2">
    <citation type="journal article" date="2019" name="IMA Fungus">
        <title>Genome sequencing and comparison of five Tilletia species to identify candidate genes for the detection of regulated species infecting wheat.</title>
        <authorList>
            <person name="Nguyen H.D.T."/>
            <person name="Sultana T."/>
            <person name="Kesanakurti P."/>
            <person name="Hambleton S."/>
        </authorList>
    </citation>
    <scope>NUCLEOTIDE SEQUENCE</scope>
    <source>
        <strain evidence="8">DAOMC 236422</strain>
    </source>
</reference>
<evidence type="ECO:0000256" key="7">
    <source>
        <dbReference type="SAM" id="MobiDB-lite"/>
    </source>
</evidence>
<dbReference type="Proteomes" id="UP000078113">
    <property type="component" value="Unassembled WGS sequence"/>
</dbReference>
<proteinExistence type="inferred from homology"/>
<evidence type="ECO:0000313" key="9">
    <source>
        <dbReference type="Proteomes" id="UP000078113"/>
    </source>
</evidence>
<dbReference type="SUPFAM" id="SSF47113">
    <property type="entry name" value="Histone-fold"/>
    <property type="match status" value="1"/>
</dbReference>
<protein>
    <recommendedName>
        <fullName evidence="6">Transcription initiation factor TFIID subunit 13</fullName>
    </recommendedName>
</protein>
<dbReference type="GO" id="GO:0046982">
    <property type="term" value="F:protein heterodimerization activity"/>
    <property type="evidence" value="ECO:0007669"/>
    <property type="project" value="InterPro"/>
</dbReference>
<keyword evidence="9" id="KW-1185">Reference proteome</keyword>
<dbReference type="GO" id="GO:0051123">
    <property type="term" value="P:RNA polymerase II preinitiation complex assembly"/>
    <property type="evidence" value="ECO:0007669"/>
    <property type="project" value="TreeGrafter"/>
</dbReference>
<gene>
    <name evidence="8" type="ORF">A4X09_0g6170</name>
</gene>
<keyword evidence="2" id="KW-0805">Transcription regulation</keyword>
<evidence type="ECO:0000256" key="5">
    <source>
        <dbReference type="ARBA" id="ARBA00038392"/>
    </source>
</evidence>
<name>A0A8X7T2X2_9BASI</name>
<dbReference type="Pfam" id="PF02269">
    <property type="entry name" value="TFIID-18kDa"/>
    <property type="match status" value="2"/>
</dbReference>
<organism evidence="8 9">
    <name type="scientific">Tilletia walkeri</name>
    <dbReference type="NCBI Taxonomy" id="117179"/>
    <lineage>
        <taxon>Eukaryota</taxon>
        <taxon>Fungi</taxon>
        <taxon>Dikarya</taxon>
        <taxon>Basidiomycota</taxon>
        <taxon>Ustilaginomycotina</taxon>
        <taxon>Exobasidiomycetes</taxon>
        <taxon>Tilletiales</taxon>
        <taxon>Tilletiaceae</taxon>
        <taxon>Tilletia</taxon>
    </lineage>
</organism>
<dbReference type="PANTHER" id="PTHR11380">
    <property type="entry name" value="TRANSCRIPTION INITIATION FACTOR TFIID/SUPT3-RELATED"/>
    <property type="match status" value="1"/>
</dbReference>
<feature type="region of interest" description="Disordered" evidence="7">
    <location>
        <begin position="1"/>
        <end position="63"/>
    </location>
</feature>
<dbReference type="InterPro" id="IPR009072">
    <property type="entry name" value="Histone-fold"/>
</dbReference>
<dbReference type="PANTHER" id="PTHR11380:SF5">
    <property type="entry name" value="TRANSCRIPTION INITIATION FACTOR TFIID SUBUNIT 13"/>
    <property type="match status" value="1"/>
</dbReference>